<organism evidence="2 3">
    <name type="scientific">Dactylosporangium cerinum</name>
    <dbReference type="NCBI Taxonomy" id="1434730"/>
    <lineage>
        <taxon>Bacteria</taxon>
        <taxon>Bacillati</taxon>
        <taxon>Actinomycetota</taxon>
        <taxon>Actinomycetes</taxon>
        <taxon>Micromonosporales</taxon>
        <taxon>Micromonosporaceae</taxon>
        <taxon>Dactylosporangium</taxon>
    </lineage>
</organism>
<feature type="domain" description="Ricin B lectin" evidence="1">
    <location>
        <begin position="104"/>
        <end position="232"/>
    </location>
</feature>
<dbReference type="PROSITE" id="PS50231">
    <property type="entry name" value="RICIN_B_LECTIN"/>
    <property type="match status" value="1"/>
</dbReference>
<comment type="caution">
    <text evidence="2">The sequence shown here is derived from an EMBL/GenBank/DDBJ whole genome shotgun (WGS) entry which is preliminary data.</text>
</comment>
<protein>
    <submittedName>
        <fullName evidence="2">RICIN domain-containing protein</fullName>
    </submittedName>
</protein>
<dbReference type="SMART" id="SM00458">
    <property type="entry name" value="RICIN"/>
    <property type="match status" value="1"/>
</dbReference>
<dbReference type="InterPro" id="IPR035992">
    <property type="entry name" value="Ricin_B-like_lectins"/>
</dbReference>
<reference evidence="3" key="1">
    <citation type="journal article" date="2019" name="Int. J. Syst. Evol. Microbiol.">
        <title>The Global Catalogue of Microorganisms (GCM) 10K type strain sequencing project: providing services to taxonomists for standard genome sequencing and annotation.</title>
        <authorList>
            <consortium name="The Broad Institute Genomics Platform"/>
            <consortium name="The Broad Institute Genome Sequencing Center for Infectious Disease"/>
            <person name="Wu L."/>
            <person name="Ma J."/>
        </authorList>
    </citation>
    <scope>NUCLEOTIDE SEQUENCE [LARGE SCALE GENOMIC DNA]</scope>
    <source>
        <strain evidence="3">CGMCC 4.7152</strain>
    </source>
</reference>
<keyword evidence="3" id="KW-1185">Reference proteome</keyword>
<sequence length="232" mass="24960">MSLGGDWTKLGSWYNEYFNYVNSNADVLRAAAYINSNWEAIAQFACPPGASSGQPGCSDGYWGNSRIQDNANIKAGFKRELQNSLFVNGTLSGRGANWGGTTTSTAKTIVGVGSNRCLDISGGSTADGAKVQLWDCLNNGAEQWRQEDNALVNPQSGKCLDIDRALTANGTKVQLWTCYGNTAQQWVIRADGSIYNPPSGRCLDASGRGTANGTQMIIWDCLGLPNQLWTVR</sequence>
<name>A0ABV9W1X5_9ACTN</name>
<dbReference type="CDD" id="cd23451">
    <property type="entry name" value="beta-trefoil_Ricin_laminarinase"/>
    <property type="match status" value="1"/>
</dbReference>
<proteinExistence type="predicted"/>
<dbReference type="Pfam" id="PF00652">
    <property type="entry name" value="Ricin_B_lectin"/>
    <property type="match status" value="1"/>
</dbReference>
<dbReference type="InterPro" id="IPR000772">
    <property type="entry name" value="Ricin_B_lectin"/>
</dbReference>
<dbReference type="PANTHER" id="PTHR40469:SF2">
    <property type="entry name" value="GALACTOSE-BINDING DOMAIN-LIKE SUPERFAMILY PROTEIN"/>
    <property type="match status" value="1"/>
</dbReference>
<dbReference type="PANTHER" id="PTHR40469">
    <property type="entry name" value="SECRETED GLYCOSYL HYDROLASE"/>
    <property type="match status" value="1"/>
</dbReference>
<dbReference type="RefSeq" id="WP_380119742.1">
    <property type="nucleotide sequence ID" value="NZ_JBHSIU010000041.1"/>
</dbReference>
<gene>
    <name evidence="2" type="ORF">ACFPIJ_29905</name>
</gene>
<evidence type="ECO:0000259" key="1">
    <source>
        <dbReference type="SMART" id="SM00458"/>
    </source>
</evidence>
<evidence type="ECO:0000313" key="2">
    <source>
        <dbReference type="EMBL" id="MFC5002034.1"/>
    </source>
</evidence>
<evidence type="ECO:0000313" key="3">
    <source>
        <dbReference type="Proteomes" id="UP001595912"/>
    </source>
</evidence>
<dbReference type="Gene3D" id="3.20.20.80">
    <property type="entry name" value="Glycosidases"/>
    <property type="match status" value="1"/>
</dbReference>
<dbReference type="Gene3D" id="2.80.10.50">
    <property type="match status" value="1"/>
</dbReference>
<dbReference type="Proteomes" id="UP001595912">
    <property type="component" value="Unassembled WGS sequence"/>
</dbReference>
<dbReference type="EMBL" id="JBHSIU010000041">
    <property type="protein sequence ID" value="MFC5002034.1"/>
    <property type="molecule type" value="Genomic_DNA"/>
</dbReference>
<accession>A0ABV9W1X5</accession>
<dbReference type="SUPFAM" id="SSF50370">
    <property type="entry name" value="Ricin B-like lectins"/>
    <property type="match status" value="1"/>
</dbReference>